<dbReference type="Proteomes" id="UP001519460">
    <property type="component" value="Unassembled WGS sequence"/>
</dbReference>
<feature type="region of interest" description="Disordered" evidence="1">
    <location>
        <begin position="1"/>
        <end position="26"/>
    </location>
</feature>
<feature type="compositionally biased region" description="Polar residues" evidence="1">
    <location>
        <begin position="541"/>
        <end position="550"/>
    </location>
</feature>
<protein>
    <submittedName>
        <fullName evidence="2">Uncharacterized protein</fullName>
    </submittedName>
</protein>
<accession>A0ABD0M9D8</accession>
<feature type="compositionally biased region" description="Polar residues" evidence="1">
    <location>
        <begin position="516"/>
        <end position="530"/>
    </location>
</feature>
<organism evidence="2 3">
    <name type="scientific">Batillaria attramentaria</name>
    <dbReference type="NCBI Taxonomy" id="370345"/>
    <lineage>
        <taxon>Eukaryota</taxon>
        <taxon>Metazoa</taxon>
        <taxon>Spiralia</taxon>
        <taxon>Lophotrochozoa</taxon>
        <taxon>Mollusca</taxon>
        <taxon>Gastropoda</taxon>
        <taxon>Caenogastropoda</taxon>
        <taxon>Sorbeoconcha</taxon>
        <taxon>Cerithioidea</taxon>
        <taxon>Batillariidae</taxon>
        <taxon>Batillaria</taxon>
    </lineage>
</organism>
<sequence>RPSDAEDQASPRTSEGMMEGNPMPPGHKLQNRIVSCALTVGVFSDSLWVNDPDLDKVHSRMEQLKETLSSEVTIVTAYFNIGNLNKGGVFNKYTPDRYKRWMSVFGRIDNPLIVFADSEEVIKLFQILRGHFPPERTKTFLIDRDKLWAFQLAPEIKAVFSQPGYPQSDPNTVYENYSCVMHAKFELVHKVIREELFHTKYVAWLDIGLFRGVVHEKHLFPLRLPPNFDRDKVAYSGQARFDPSLTPFQIIAEDRVWVGGAMFLGRPEVVYVYTQDYMRAVRKLLDMKLMSTDQQVIYIMYQPSFDFQPRVELQVYTTNSQDDWFYLGYLLKDAWDISLRRAQPVAQSLQVSGTEPTEGFRHRVNRRFQAQSQQVSGTEPTEGFRHRVNRRFQAQSQQRVSGTESSDCFRHRVNRIFQAQSQQVSGAEPTDCFRHRANRGFQAQSQQRVSDAEPAEGFRRRAGRRFQAQSQQIVSGTEPTEGFRRRANRRFQAQSQQRVSCAEPAEGFRRRASRGFQAQSQQIVSGTESTESFRRRANRGFQAQSQQIVSGTEPAEGFRRRASRGFQAQSQQRVSGTEPAEGFRHRASRGFQAQSQQRVSGTEPTEGFRRRANKG</sequence>
<gene>
    <name evidence="2" type="ORF">BaRGS_00000347</name>
</gene>
<evidence type="ECO:0000313" key="3">
    <source>
        <dbReference type="Proteomes" id="UP001519460"/>
    </source>
</evidence>
<comment type="caution">
    <text evidence="2">The sequence shown here is derived from an EMBL/GenBank/DDBJ whole genome shotgun (WGS) entry which is preliminary data.</text>
</comment>
<dbReference type="Pfam" id="PF09612">
    <property type="entry name" value="HtrL_YibB"/>
    <property type="match status" value="1"/>
</dbReference>
<keyword evidence="3" id="KW-1185">Reference proteome</keyword>
<feature type="compositionally biased region" description="Polar residues" evidence="1">
    <location>
        <begin position="566"/>
        <end position="575"/>
    </location>
</feature>
<evidence type="ECO:0000313" key="2">
    <source>
        <dbReference type="EMBL" id="KAK7508108.1"/>
    </source>
</evidence>
<reference evidence="2 3" key="1">
    <citation type="journal article" date="2023" name="Sci. Data">
        <title>Genome assembly of the Korean intertidal mud-creeper Batillaria attramentaria.</title>
        <authorList>
            <person name="Patra A.K."/>
            <person name="Ho P.T."/>
            <person name="Jun S."/>
            <person name="Lee S.J."/>
            <person name="Kim Y."/>
            <person name="Won Y.J."/>
        </authorList>
    </citation>
    <scope>NUCLEOTIDE SEQUENCE [LARGE SCALE GENOMIC DNA]</scope>
    <source>
        <strain evidence="2">Wonlab-2016</strain>
    </source>
</reference>
<feature type="non-terminal residue" evidence="2">
    <location>
        <position position="1"/>
    </location>
</feature>
<feature type="non-terminal residue" evidence="2">
    <location>
        <position position="615"/>
    </location>
</feature>
<feature type="compositionally biased region" description="Polar residues" evidence="1">
    <location>
        <begin position="591"/>
        <end position="603"/>
    </location>
</feature>
<proteinExistence type="predicted"/>
<feature type="region of interest" description="Disordered" evidence="1">
    <location>
        <begin position="464"/>
        <end position="483"/>
    </location>
</feature>
<dbReference type="AlphaFoldDB" id="A0ABD0M9D8"/>
<evidence type="ECO:0000256" key="1">
    <source>
        <dbReference type="SAM" id="MobiDB-lite"/>
    </source>
</evidence>
<dbReference type="EMBL" id="JACVVK020000002">
    <property type="protein sequence ID" value="KAK7508108.1"/>
    <property type="molecule type" value="Genomic_DNA"/>
</dbReference>
<dbReference type="InterPro" id="IPR011735">
    <property type="entry name" value="WlaTC/HtrL_glycosyltransf"/>
</dbReference>
<feature type="region of interest" description="Disordered" evidence="1">
    <location>
        <begin position="490"/>
        <end position="615"/>
    </location>
</feature>
<name>A0ABD0M9D8_9CAEN</name>